<reference evidence="2 3" key="1">
    <citation type="submission" date="2024-05" db="EMBL/GenBank/DDBJ databases">
        <authorList>
            <consortium name="Candidatus Magnetaquicoccaceae bacterium FCR-1 genome sequencing consortium"/>
            <person name="Shimoshige H."/>
            <person name="Shimamura S."/>
            <person name="Taoka A."/>
            <person name="Kobayashi H."/>
            <person name="Maekawa T."/>
        </authorList>
    </citation>
    <scope>NUCLEOTIDE SEQUENCE [LARGE SCALE GENOMIC DNA]</scope>
    <source>
        <strain evidence="2 3">FCR-1</strain>
    </source>
</reference>
<organism evidence="2 3">
    <name type="scientific">Candidatus Magnetaquiglobus chichijimensis</name>
    <dbReference type="NCBI Taxonomy" id="3141448"/>
    <lineage>
        <taxon>Bacteria</taxon>
        <taxon>Pseudomonadati</taxon>
        <taxon>Pseudomonadota</taxon>
        <taxon>Magnetococcia</taxon>
        <taxon>Magnetococcales</taxon>
        <taxon>Candidatus Magnetaquicoccaceae</taxon>
        <taxon>Candidatus Magnetaquiglobus</taxon>
    </lineage>
</organism>
<gene>
    <name evidence="2" type="ORF">SIID45300_01068</name>
</gene>
<dbReference type="Proteomes" id="UP001628193">
    <property type="component" value="Unassembled WGS sequence"/>
</dbReference>
<dbReference type="SUPFAM" id="SSF49785">
    <property type="entry name" value="Galactose-binding domain-like"/>
    <property type="match status" value="2"/>
</dbReference>
<evidence type="ECO:0000259" key="1">
    <source>
        <dbReference type="PROSITE" id="PS50022"/>
    </source>
</evidence>
<evidence type="ECO:0000313" key="3">
    <source>
        <dbReference type="Proteomes" id="UP001628193"/>
    </source>
</evidence>
<dbReference type="InterPro" id="IPR008979">
    <property type="entry name" value="Galactose-bd-like_sf"/>
</dbReference>
<keyword evidence="3" id="KW-1185">Reference proteome</keyword>
<feature type="domain" description="F5/8 type C" evidence="1">
    <location>
        <begin position="192"/>
        <end position="287"/>
    </location>
</feature>
<dbReference type="Gene3D" id="2.60.120.260">
    <property type="entry name" value="Galactose-binding domain-like"/>
    <property type="match status" value="3"/>
</dbReference>
<sequence>MSAHRFWRLYVTRSQNSSQNILLIQAIEFRAIIGGPSICTGGSAMASGAEASHPAAHAFDGSDTTSWYLIGTDAPAWIGYDLGSGNSASVEEIAILASGYSAPSSFSLQHSDDGLTWTTLKSWTALSENFFWSQAVFSVYWTMTAAAGVSTPFDYNHADPGPHRFWRLFITQSNALGWAGSWCTGESNYPIANQIEFRAIQDGPSICEGSSLIGYPESDIAYAFDDNPMSGWGGIDENDCKNPVWIGCDLGEGNASAVAEIAYTPSNEITHTPNAFSLQYSDDGEVWHIKKAWQNLGVEEWTAYQAKVMATGPIQYARAGIEAVYRIGGEPTTQHRFWRLYITASTRPFVNEVILIGLQLRAVVEGQTICINGTADASHNPDDASWLFEGYGWYGLSYDGDLWVSYDLGEGVALEVVELLITPFEASRAPSAFSLQFSDDGTLWSDLKSWSGLTARDWEDYAEKLLTIDDGRISGAALKTAYLLARTVNPAHRFWRLFMTASSMGDYGYIDLARLEWRSVTDGPSFCVSGSAFASQHADFAAKAFDEEIGPDSDSDWTGEVGGQLGVSEWEPLSIGWDLGEGRAATVAEMAITVRDPGGAPAAFSLQYSDDGLEWWILQSWEVDPYTEWPEPEGENENPLITKSFAVEPLVFLLPVTGAALRTRYGVFTAAALVQPQYFGAGRALKTPFSFMRMASTGLVTVYGYAVDAVNGLSTPFQILDHNRAGMALDTPYRLIVSDRPAVIPSIDPCILHGQQRIEVVSAEIGIAEGEYGWSGSATITTLADFQALRVDDPVTLMLGETGFALLVDSRSVTRGADSLGLTVSLVSTSAIKAAPRATLVSMTPDSIMTAREAAESAVGAIEWSLLDWPIPPGRIAFDKAAPMAIAEAIAGAAGGMIETLPDGRLIARHRFPVRVPDWTAATPDHILTEDLILSIQESYRHLARVDRVVVRDWQPSESGRLSIEPDSRERGLNWGSPNLYPGAQVHLLVHAGLEVGNVTLTASAGNLWPGEVQEWQETVDLVFIDKATVTLPGQVISLDSWHWLGADLGAITLNADGLTVTAARSGLSVARVKVSRRALSWRFQAPRVLAGEVQFPVVFKATATDGDARSAGEITALRGDGTHPGDDILEPLASHVDARRERGRAVIDAGEALQDVTVDTLFNADLLPGQLIEVQDTALGIPWRAKIKSVRHTIDDSPITTLDLVRHVTAR</sequence>
<comment type="caution">
    <text evidence="2">The sequence shown here is derived from an EMBL/GenBank/DDBJ whole genome shotgun (WGS) entry which is preliminary data.</text>
</comment>
<reference evidence="2 3" key="2">
    <citation type="submission" date="2024-09" db="EMBL/GenBank/DDBJ databases">
        <title>Draft genome sequence of Candidatus Magnetaquicoccaceae bacterium FCR-1.</title>
        <authorList>
            <person name="Shimoshige H."/>
            <person name="Shimamura S."/>
            <person name="Taoka A."/>
            <person name="Kobayashi H."/>
            <person name="Maekawa T."/>
        </authorList>
    </citation>
    <scope>NUCLEOTIDE SEQUENCE [LARGE SCALE GENOMIC DNA]</scope>
    <source>
        <strain evidence="2 3">FCR-1</strain>
    </source>
</reference>
<proteinExistence type="predicted"/>
<dbReference type="Pfam" id="PF00754">
    <property type="entry name" value="F5_F8_type_C"/>
    <property type="match status" value="1"/>
</dbReference>
<dbReference type="EMBL" id="BAAFGK010000004">
    <property type="protein sequence ID" value="GAB0056756.1"/>
    <property type="molecule type" value="Genomic_DNA"/>
</dbReference>
<evidence type="ECO:0000313" key="2">
    <source>
        <dbReference type="EMBL" id="GAB0056756.1"/>
    </source>
</evidence>
<feature type="domain" description="F5/8 type C" evidence="1">
    <location>
        <begin position="26"/>
        <end position="122"/>
    </location>
</feature>
<name>A0ABQ0C791_9PROT</name>
<dbReference type="PROSITE" id="PS50022">
    <property type="entry name" value="FA58C_3"/>
    <property type="match status" value="3"/>
</dbReference>
<accession>A0ABQ0C791</accession>
<dbReference type="InterPro" id="IPR000421">
    <property type="entry name" value="FA58C"/>
</dbReference>
<dbReference type="RefSeq" id="WP_420904477.1">
    <property type="nucleotide sequence ID" value="NZ_BAAFGK010000004.1"/>
</dbReference>
<feature type="domain" description="F5/8 type C" evidence="1">
    <location>
        <begin position="350"/>
        <end position="449"/>
    </location>
</feature>
<protein>
    <recommendedName>
        <fullName evidence="1">F5/8 type C domain-containing protein</fullName>
    </recommendedName>
</protein>